<dbReference type="InterPro" id="IPR001969">
    <property type="entry name" value="Aspartic_peptidase_AS"/>
</dbReference>
<evidence type="ECO:0000256" key="3">
    <source>
        <dbReference type="ARBA" id="ARBA00022750"/>
    </source>
</evidence>
<evidence type="ECO:0000313" key="9">
    <source>
        <dbReference type="Proteomes" id="UP000028582"/>
    </source>
</evidence>
<comment type="similarity">
    <text evidence="1 4">Belongs to the peptidase A1 family.</text>
</comment>
<evidence type="ECO:0000256" key="4">
    <source>
        <dbReference type="RuleBase" id="RU000454"/>
    </source>
</evidence>
<dbReference type="GO" id="GO:0004190">
    <property type="term" value="F:aspartic-type endopeptidase activity"/>
    <property type="evidence" value="ECO:0007669"/>
    <property type="project" value="UniProtKB-KW"/>
</dbReference>
<evidence type="ECO:0000256" key="5">
    <source>
        <dbReference type="SAM" id="Phobius"/>
    </source>
</evidence>
<dbReference type="OrthoDB" id="2747330at2759"/>
<sequence length="438" mass="48135">MNRCTSVLRCLVLALLSTEKISSANQHHFVRIPLETNDQLRFTGVVHLGSPPRSRRVVFDTGSSDTWVSRVYADNEDDGRASRAFTIGYGGGIVSGIAAPTDLQFGSGPTDRFFLHDVPVGFVEDHTSVIPDLDAQGVVGLGMEALAQIYCNSSLLGLLSQQPGSTKPLVFSFYISSWSQAQPASQLIIGGDDPALLTPNATWFSFPLASNTLATESYGYWALRVQNLSFGNVTLPFGNPGVALLDSGTSLLLLSQYTFGRIVQVLSVRFGTRLLPSSKERRSLPVCRPCQAHEFPSLAFNFVKSDATSLRFQLQGSDYVRCDQRRRECTAMIDAIDSSELSDHLDVMVLGTVFFRAHYTRFDYTNKQVGIACTSDNTVCMGGLQPALDYHGHRYEHYSNVQHPRQHWAGIYAAVTAVVLFAGLTTLLQSYTTHNENI</sequence>
<name>A0A080ZLT4_PHYNI</name>
<dbReference type="Proteomes" id="UP000028582">
    <property type="component" value="Unassembled WGS sequence"/>
</dbReference>
<dbReference type="PANTHER" id="PTHR47966:SF51">
    <property type="entry name" value="BETA-SITE APP-CLEAVING ENZYME, ISOFORM A-RELATED"/>
    <property type="match status" value="1"/>
</dbReference>
<dbReference type="InterPro" id="IPR001461">
    <property type="entry name" value="Aspartic_peptidase_A1"/>
</dbReference>
<dbReference type="AlphaFoldDB" id="A0A080ZLT4"/>
<keyword evidence="4" id="KW-0378">Hydrolase</keyword>
<dbReference type="PRINTS" id="PR00792">
    <property type="entry name" value="PEPSIN"/>
</dbReference>
<keyword evidence="6" id="KW-0732">Signal</keyword>
<organism evidence="8 9">
    <name type="scientific">Phytophthora nicotianae P1976</name>
    <dbReference type="NCBI Taxonomy" id="1317066"/>
    <lineage>
        <taxon>Eukaryota</taxon>
        <taxon>Sar</taxon>
        <taxon>Stramenopiles</taxon>
        <taxon>Oomycota</taxon>
        <taxon>Peronosporomycetes</taxon>
        <taxon>Peronosporales</taxon>
        <taxon>Peronosporaceae</taxon>
        <taxon>Phytophthora</taxon>
    </lineage>
</organism>
<dbReference type="InterPro" id="IPR021109">
    <property type="entry name" value="Peptidase_aspartic_dom_sf"/>
</dbReference>
<gene>
    <name evidence="8" type="ORF">F444_15508</name>
</gene>
<evidence type="ECO:0000259" key="7">
    <source>
        <dbReference type="PROSITE" id="PS51767"/>
    </source>
</evidence>
<dbReference type="Pfam" id="PF00026">
    <property type="entry name" value="Asp"/>
    <property type="match status" value="1"/>
</dbReference>
<feature type="signal peptide" evidence="6">
    <location>
        <begin position="1"/>
        <end position="23"/>
    </location>
</feature>
<feature type="transmembrane region" description="Helical" evidence="5">
    <location>
        <begin position="408"/>
        <end position="428"/>
    </location>
</feature>
<keyword evidence="2 4" id="KW-0645">Protease</keyword>
<evidence type="ECO:0000313" key="8">
    <source>
        <dbReference type="EMBL" id="ETO67595.1"/>
    </source>
</evidence>
<feature type="chain" id="PRO_5001753425" description="Peptidase A1 domain-containing protein" evidence="6">
    <location>
        <begin position="24"/>
        <end position="438"/>
    </location>
</feature>
<dbReference type="PROSITE" id="PS51767">
    <property type="entry name" value="PEPTIDASE_A1"/>
    <property type="match status" value="1"/>
</dbReference>
<dbReference type="PANTHER" id="PTHR47966">
    <property type="entry name" value="BETA-SITE APP-CLEAVING ENZYME, ISOFORM A-RELATED"/>
    <property type="match status" value="1"/>
</dbReference>
<dbReference type="PROSITE" id="PS00141">
    <property type="entry name" value="ASP_PROTEASE"/>
    <property type="match status" value="1"/>
</dbReference>
<proteinExistence type="inferred from homology"/>
<keyword evidence="3 4" id="KW-0064">Aspartyl protease</keyword>
<comment type="caution">
    <text evidence="8">The sequence shown here is derived from an EMBL/GenBank/DDBJ whole genome shotgun (WGS) entry which is preliminary data.</text>
</comment>
<accession>A0A080ZLT4</accession>
<keyword evidence="5" id="KW-0472">Membrane</keyword>
<dbReference type="Gene3D" id="2.40.70.10">
    <property type="entry name" value="Acid Proteases"/>
    <property type="match status" value="2"/>
</dbReference>
<evidence type="ECO:0000256" key="6">
    <source>
        <dbReference type="SAM" id="SignalP"/>
    </source>
</evidence>
<evidence type="ECO:0000256" key="2">
    <source>
        <dbReference type="ARBA" id="ARBA00022670"/>
    </source>
</evidence>
<protein>
    <recommendedName>
        <fullName evidence="7">Peptidase A1 domain-containing protein</fullName>
    </recommendedName>
</protein>
<reference evidence="8 9" key="1">
    <citation type="submission" date="2013-11" db="EMBL/GenBank/DDBJ databases">
        <title>The Genome Sequence of Phytophthora parasitica P1976.</title>
        <authorList>
            <consortium name="The Broad Institute Genomics Platform"/>
            <person name="Russ C."/>
            <person name="Tyler B."/>
            <person name="Panabieres F."/>
            <person name="Shan W."/>
            <person name="Tripathy S."/>
            <person name="Grunwald N."/>
            <person name="Machado M."/>
            <person name="Johnson C.S."/>
            <person name="Walker B."/>
            <person name="Young S."/>
            <person name="Zeng Q."/>
            <person name="Gargeya S."/>
            <person name="Fitzgerald M."/>
            <person name="Haas B."/>
            <person name="Abouelleil A."/>
            <person name="Allen A.W."/>
            <person name="Alvarado L."/>
            <person name="Arachchi H.M."/>
            <person name="Berlin A.M."/>
            <person name="Chapman S.B."/>
            <person name="Gainer-Dewar J."/>
            <person name="Goldberg J."/>
            <person name="Griggs A."/>
            <person name="Gujja S."/>
            <person name="Hansen M."/>
            <person name="Howarth C."/>
            <person name="Imamovic A."/>
            <person name="Ireland A."/>
            <person name="Larimer J."/>
            <person name="McCowan C."/>
            <person name="Murphy C."/>
            <person name="Pearson M."/>
            <person name="Poon T.W."/>
            <person name="Priest M."/>
            <person name="Roberts A."/>
            <person name="Saif S."/>
            <person name="Shea T."/>
            <person name="Sisk P."/>
            <person name="Sykes S."/>
            <person name="Wortman J."/>
            <person name="Nusbaum C."/>
            <person name="Birren B."/>
        </authorList>
    </citation>
    <scope>NUCLEOTIDE SEQUENCE [LARGE SCALE GENOMIC DNA]</scope>
    <source>
        <strain evidence="8 9">P1976</strain>
    </source>
</reference>
<evidence type="ECO:0000256" key="1">
    <source>
        <dbReference type="ARBA" id="ARBA00007447"/>
    </source>
</evidence>
<dbReference type="InterPro" id="IPR033121">
    <property type="entry name" value="PEPTIDASE_A1"/>
</dbReference>
<dbReference type="EMBL" id="ANJA01002882">
    <property type="protein sequence ID" value="ETO67595.1"/>
    <property type="molecule type" value="Genomic_DNA"/>
</dbReference>
<keyword evidence="5" id="KW-1133">Transmembrane helix</keyword>
<dbReference type="CDD" id="cd05471">
    <property type="entry name" value="pepsin_like"/>
    <property type="match status" value="1"/>
</dbReference>
<dbReference type="SUPFAM" id="SSF50630">
    <property type="entry name" value="Acid proteases"/>
    <property type="match status" value="1"/>
</dbReference>
<keyword evidence="5" id="KW-0812">Transmembrane</keyword>
<dbReference type="GO" id="GO:0006508">
    <property type="term" value="P:proteolysis"/>
    <property type="evidence" value="ECO:0007669"/>
    <property type="project" value="UniProtKB-KW"/>
</dbReference>
<dbReference type="InterPro" id="IPR034164">
    <property type="entry name" value="Pepsin-like_dom"/>
</dbReference>
<feature type="domain" description="Peptidase A1" evidence="7">
    <location>
        <begin position="42"/>
        <end position="372"/>
    </location>
</feature>